<sequence>METLQYTNGWLNLNEDRINEINQFCEDYKHFLNKGKTERQCVALCVKQAEEKGFRPISEFKQLNPGDKVYFVNRKKNVALVVVGKQPISDGIRYVVSHIDSPRLDLKPSPIYEKSELALMRTHYYGGIKKYQWASRPLALHGIVATKSGRNVDIVIGEDPQDPVFTIPDLLPHLDKKVQRERTAAEVLKGEELQIIVGSIPMEVNDDKIKDKVKHHILTKLFEKYEISEPDFISAELMLVPAGEARDVGIDGGLLGAYGQDDRICAFTSLEAIFDIAVPEQTAVCFLVDKEEIGSSGSTGLESRYLEYFTGELLIRQLGNQYNDQMMRRCLWQSYALSSDVNAGLNPLFESVHDVQNASKLGYGLVLTKYTGHGGKAGSNDADAEYVAALRRMFDDKEIKWQSGLLGKVDEGGGGTVAKYLAHYGINTIDAGAALLSMHSPFELSSKFDIHELYKAYKVFFIDSIKPTEY</sequence>
<keyword evidence="6 9" id="KW-0378">Hydrolase</keyword>
<keyword evidence="7 9" id="KW-0862">Zinc</keyword>
<dbReference type="PRINTS" id="PR00932">
    <property type="entry name" value="AMINO1PTASE"/>
</dbReference>
<evidence type="ECO:0000256" key="6">
    <source>
        <dbReference type="ARBA" id="ARBA00022801"/>
    </source>
</evidence>
<evidence type="ECO:0000313" key="12">
    <source>
        <dbReference type="Proteomes" id="UP000240987"/>
    </source>
</evidence>
<keyword evidence="8 9" id="KW-0482">Metalloprotease</keyword>
<proteinExistence type="inferred from homology"/>
<dbReference type="Gene3D" id="3.40.630.10">
    <property type="entry name" value="Zn peptidases"/>
    <property type="match status" value="1"/>
</dbReference>
<dbReference type="RefSeq" id="WP_107243332.1">
    <property type="nucleotide sequence ID" value="NZ_PYMJ01000013.1"/>
</dbReference>
<dbReference type="SUPFAM" id="SSF53187">
    <property type="entry name" value="Zn-dependent exopeptidases"/>
    <property type="match status" value="1"/>
</dbReference>
<accession>A0A2T3JFI8</accession>
<dbReference type="Gene3D" id="2.30.250.10">
    <property type="entry name" value="Aminopeptidase i, Domain 2"/>
    <property type="match status" value="1"/>
</dbReference>
<comment type="caution">
    <text evidence="11">The sequence shown here is derived from an EMBL/GenBank/DDBJ whole genome shotgun (WGS) entry which is preliminary data.</text>
</comment>
<reference evidence="11 12" key="1">
    <citation type="submission" date="2018-01" db="EMBL/GenBank/DDBJ databases">
        <title>Whole genome sequencing of Histamine producing bacteria.</title>
        <authorList>
            <person name="Butler K."/>
        </authorList>
    </citation>
    <scope>NUCLEOTIDE SEQUENCE [LARGE SCALE GENOMIC DNA]</scope>
    <source>
        <strain evidence="11 12">JCM 12947</strain>
    </source>
</reference>
<evidence type="ECO:0000256" key="1">
    <source>
        <dbReference type="ARBA" id="ARBA00001947"/>
    </source>
</evidence>
<evidence type="ECO:0000256" key="10">
    <source>
        <dbReference type="RuleBase" id="RU004387"/>
    </source>
</evidence>
<dbReference type="GO" id="GO:0008270">
    <property type="term" value="F:zinc ion binding"/>
    <property type="evidence" value="ECO:0007669"/>
    <property type="project" value="InterPro"/>
</dbReference>
<keyword evidence="4 9" id="KW-0645">Protease</keyword>
<dbReference type="InterPro" id="IPR023358">
    <property type="entry name" value="Peptidase_M18_dom2"/>
</dbReference>
<dbReference type="GO" id="GO:0006508">
    <property type="term" value="P:proteolysis"/>
    <property type="evidence" value="ECO:0007669"/>
    <property type="project" value="UniProtKB-KW"/>
</dbReference>
<evidence type="ECO:0000256" key="2">
    <source>
        <dbReference type="ARBA" id="ARBA00008290"/>
    </source>
</evidence>
<dbReference type="Proteomes" id="UP000240987">
    <property type="component" value="Unassembled WGS sequence"/>
</dbReference>
<comment type="similarity">
    <text evidence="2 9">Belongs to the peptidase M18 family.</text>
</comment>
<dbReference type="EMBL" id="PYMJ01000013">
    <property type="protein sequence ID" value="PSU47709.1"/>
    <property type="molecule type" value="Genomic_DNA"/>
</dbReference>
<evidence type="ECO:0000256" key="8">
    <source>
        <dbReference type="ARBA" id="ARBA00023049"/>
    </source>
</evidence>
<evidence type="ECO:0000313" key="11">
    <source>
        <dbReference type="EMBL" id="PSU47709.1"/>
    </source>
</evidence>
<dbReference type="OrthoDB" id="5288740at2"/>
<evidence type="ECO:0000256" key="5">
    <source>
        <dbReference type="ARBA" id="ARBA00022723"/>
    </source>
</evidence>
<name>A0A2T3JFI8_9GAMM</name>
<evidence type="ECO:0000256" key="4">
    <source>
        <dbReference type="ARBA" id="ARBA00022670"/>
    </source>
</evidence>
<keyword evidence="12" id="KW-1185">Reference proteome</keyword>
<protein>
    <recommendedName>
        <fullName evidence="10">M18 family aminopeptidase</fullName>
        <ecNumber evidence="10">3.4.11.-</ecNumber>
    </recommendedName>
</protein>
<dbReference type="PANTHER" id="PTHR28570">
    <property type="entry name" value="ASPARTYL AMINOPEPTIDASE"/>
    <property type="match status" value="1"/>
</dbReference>
<dbReference type="GO" id="GO:0005737">
    <property type="term" value="C:cytoplasm"/>
    <property type="evidence" value="ECO:0007669"/>
    <property type="project" value="UniProtKB-ARBA"/>
</dbReference>
<dbReference type="AlphaFoldDB" id="A0A2T3JFI8"/>
<evidence type="ECO:0000256" key="7">
    <source>
        <dbReference type="ARBA" id="ARBA00022833"/>
    </source>
</evidence>
<keyword evidence="3 9" id="KW-0031">Aminopeptidase</keyword>
<comment type="cofactor">
    <cofactor evidence="1 10">
        <name>Zn(2+)</name>
        <dbReference type="ChEBI" id="CHEBI:29105"/>
    </cofactor>
</comment>
<dbReference type="NCBIfam" id="NF002600">
    <property type="entry name" value="PRK02256.1"/>
    <property type="match status" value="1"/>
</dbReference>
<dbReference type="SUPFAM" id="SSF101821">
    <property type="entry name" value="Aminopeptidase/glucanase lid domain"/>
    <property type="match status" value="1"/>
</dbReference>
<dbReference type="InterPro" id="IPR001948">
    <property type="entry name" value="Peptidase_M18"/>
</dbReference>
<dbReference type="GO" id="GO:0004177">
    <property type="term" value="F:aminopeptidase activity"/>
    <property type="evidence" value="ECO:0007669"/>
    <property type="project" value="UniProtKB-KW"/>
</dbReference>
<organism evidence="11 12">
    <name type="scientific">Photobacterium frigidiphilum</name>
    <dbReference type="NCBI Taxonomy" id="264736"/>
    <lineage>
        <taxon>Bacteria</taxon>
        <taxon>Pseudomonadati</taxon>
        <taxon>Pseudomonadota</taxon>
        <taxon>Gammaproteobacteria</taxon>
        <taxon>Vibrionales</taxon>
        <taxon>Vibrionaceae</taxon>
        <taxon>Photobacterium</taxon>
    </lineage>
</organism>
<evidence type="ECO:0000256" key="9">
    <source>
        <dbReference type="RuleBase" id="RU004386"/>
    </source>
</evidence>
<dbReference type="Pfam" id="PF02127">
    <property type="entry name" value="Peptidase_M18"/>
    <property type="match status" value="1"/>
</dbReference>
<evidence type="ECO:0000256" key="3">
    <source>
        <dbReference type="ARBA" id="ARBA00022438"/>
    </source>
</evidence>
<dbReference type="EC" id="3.4.11.-" evidence="10"/>
<dbReference type="PANTHER" id="PTHR28570:SF2">
    <property type="entry name" value="M18 FAMILY AMINOPEPTIDASE 1-RELATED"/>
    <property type="match status" value="1"/>
</dbReference>
<keyword evidence="5 9" id="KW-0479">Metal-binding</keyword>
<dbReference type="GO" id="GO:0008237">
    <property type="term" value="F:metallopeptidase activity"/>
    <property type="evidence" value="ECO:0007669"/>
    <property type="project" value="UniProtKB-KW"/>
</dbReference>
<gene>
    <name evidence="11" type="ORF">C9J12_14280</name>
</gene>